<accession>A0A2Z7DE59</accession>
<dbReference type="Proteomes" id="UP000250235">
    <property type="component" value="Unassembled WGS sequence"/>
</dbReference>
<gene>
    <name evidence="2" type="ORF">F511_34620</name>
</gene>
<keyword evidence="3" id="KW-1185">Reference proteome</keyword>
<reference evidence="2 3" key="1">
    <citation type="journal article" date="2015" name="Proc. Natl. Acad. Sci. U.S.A.">
        <title>The resurrection genome of Boea hygrometrica: A blueprint for survival of dehydration.</title>
        <authorList>
            <person name="Xiao L."/>
            <person name="Yang G."/>
            <person name="Zhang L."/>
            <person name="Yang X."/>
            <person name="Zhao S."/>
            <person name="Ji Z."/>
            <person name="Zhou Q."/>
            <person name="Hu M."/>
            <person name="Wang Y."/>
            <person name="Chen M."/>
            <person name="Xu Y."/>
            <person name="Jin H."/>
            <person name="Xiao X."/>
            <person name="Hu G."/>
            <person name="Bao F."/>
            <person name="Hu Y."/>
            <person name="Wan P."/>
            <person name="Li L."/>
            <person name="Deng X."/>
            <person name="Kuang T."/>
            <person name="Xiang C."/>
            <person name="Zhu J.K."/>
            <person name="Oliver M.J."/>
            <person name="He Y."/>
        </authorList>
    </citation>
    <scope>NUCLEOTIDE SEQUENCE [LARGE SCALE GENOMIC DNA]</scope>
    <source>
        <strain evidence="3">cv. XS01</strain>
    </source>
</reference>
<proteinExistence type="predicted"/>
<sequence length="140" mass="15499">MQQTPAPEGPRGQTLVRRAAINSTRKTQINMKMLRKGSRLQPKAGSQKIATTAQQQDLIKGTISSGHGYTEHMGATHSYPVRHTRCTQQLHLLLLTHEMCELSTPLIAANKPSKEIEVRELPAQPPRYTGTTRSSFNIAS</sequence>
<organism evidence="2 3">
    <name type="scientific">Dorcoceras hygrometricum</name>
    <dbReference type="NCBI Taxonomy" id="472368"/>
    <lineage>
        <taxon>Eukaryota</taxon>
        <taxon>Viridiplantae</taxon>
        <taxon>Streptophyta</taxon>
        <taxon>Embryophyta</taxon>
        <taxon>Tracheophyta</taxon>
        <taxon>Spermatophyta</taxon>
        <taxon>Magnoliopsida</taxon>
        <taxon>eudicotyledons</taxon>
        <taxon>Gunneridae</taxon>
        <taxon>Pentapetalae</taxon>
        <taxon>asterids</taxon>
        <taxon>lamiids</taxon>
        <taxon>Lamiales</taxon>
        <taxon>Gesneriaceae</taxon>
        <taxon>Didymocarpoideae</taxon>
        <taxon>Trichosporeae</taxon>
        <taxon>Loxocarpinae</taxon>
        <taxon>Dorcoceras</taxon>
    </lineage>
</organism>
<evidence type="ECO:0000313" key="3">
    <source>
        <dbReference type="Proteomes" id="UP000250235"/>
    </source>
</evidence>
<dbReference type="AlphaFoldDB" id="A0A2Z7DE59"/>
<evidence type="ECO:0000256" key="1">
    <source>
        <dbReference type="SAM" id="MobiDB-lite"/>
    </source>
</evidence>
<dbReference type="EMBL" id="KQ986847">
    <property type="protein sequence ID" value="KZV58108.1"/>
    <property type="molecule type" value="Genomic_DNA"/>
</dbReference>
<name>A0A2Z7DE59_9LAMI</name>
<evidence type="ECO:0000313" key="2">
    <source>
        <dbReference type="EMBL" id="KZV58108.1"/>
    </source>
</evidence>
<feature type="compositionally biased region" description="Polar residues" evidence="1">
    <location>
        <begin position="129"/>
        <end position="140"/>
    </location>
</feature>
<feature type="region of interest" description="Disordered" evidence="1">
    <location>
        <begin position="121"/>
        <end position="140"/>
    </location>
</feature>
<protein>
    <submittedName>
        <fullName evidence="2">Uncharacterized protein</fullName>
    </submittedName>
</protein>